<dbReference type="UniPathway" id="UPA00115">
    <property type="reaction ID" value="UER00409"/>
</dbReference>
<dbReference type="PANTHER" id="PTHR11054:SF0">
    <property type="entry name" value="6-PHOSPHOGLUCONOLACTONASE"/>
    <property type="match status" value="1"/>
</dbReference>
<name>A0A193G1L9_9BORD</name>
<sequence>MNKEQACIFPDTDSLVEHLADWLISRIAACEGRFALALSGGSTPRPLYALLAEPQRAGRIDWSRVHLFWGDERFVPHDDPQSNYRMVKQAMIDHIPIPPANVHPVPVDGTPESAAARYADILRDYYGADRLEPGRPLFDVNLLGIGDDGHTASLFPGAPQLSETQAWTVAVTGIKPEPRISLTYPTLDSAAAVVFLAAGAAKRPAVSRARAHDPDVPSGRVRPQGELLWYLDRDAAGGDA</sequence>
<dbReference type="EMBL" id="CP016171">
    <property type="protein sequence ID" value="ANN73563.1"/>
    <property type="molecule type" value="Genomic_DNA"/>
</dbReference>
<evidence type="ECO:0000256" key="7">
    <source>
        <dbReference type="RuleBase" id="RU365095"/>
    </source>
</evidence>
<dbReference type="InterPro" id="IPR006148">
    <property type="entry name" value="Glc/Gal-6P_isomerase"/>
</dbReference>
<dbReference type="CDD" id="cd01400">
    <property type="entry name" value="6PGL"/>
    <property type="match status" value="1"/>
</dbReference>
<evidence type="ECO:0000259" key="8">
    <source>
        <dbReference type="Pfam" id="PF01182"/>
    </source>
</evidence>
<dbReference type="Pfam" id="PF01182">
    <property type="entry name" value="Glucosamine_iso"/>
    <property type="match status" value="1"/>
</dbReference>
<dbReference type="SUPFAM" id="SSF100950">
    <property type="entry name" value="NagB/RpiA/CoA transferase-like"/>
    <property type="match status" value="1"/>
</dbReference>
<comment type="function">
    <text evidence="2 7">Hydrolysis of 6-phosphogluconolactone to 6-phosphogluconate.</text>
</comment>
<dbReference type="STRING" id="463025.BAU08_21390"/>
<dbReference type="GO" id="GO:0005975">
    <property type="term" value="P:carbohydrate metabolic process"/>
    <property type="evidence" value="ECO:0007669"/>
    <property type="project" value="UniProtKB-UniRule"/>
</dbReference>
<accession>A0A193G1L9</accession>
<reference evidence="9 10" key="1">
    <citation type="submission" date="2016-06" db="EMBL/GenBank/DDBJ databases">
        <title>Complete genome sequences of Bordetella bronchialis and Bordetella flabilis.</title>
        <authorList>
            <person name="LiPuma J.J."/>
            <person name="Spilker T."/>
        </authorList>
    </citation>
    <scope>NUCLEOTIDE SEQUENCE [LARGE SCALE GENOMIC DNA]</scope>
    <source>
        <strain evidence="9 10">AU17976</strain>
    </source>
</reference>
<feature type="domain" description="Glucosamine/galactosamine-6-phosphate isomerase" evidence="8">
    <location>
        <begin position="10"/>
        <end position="229"/>
    </location>
</feature>
<protein>
    <recommendedName>
        <fullName evidence="6 7">6-phosphogluconolactonase</fullName>
        <shortName evidence="7">6PGL</shortName>
        <ecNumber evidence="5 7">3.1.1.31</ecNumber>
    </recommendedName>
</protein>
<dbReference type="EC" id="3.1.1.31" evidence="5 7"/>
<comment type="pathway">
    <text evidence="3 7">Carbohydrate degradation; pentose phosphate pathway; D-ribulose 5-phosphate from D-glucose 6-phosphate (oxidative stage): step 2/3.</text>
</comment>
<dbReference type="PANTHER" id="PTHR11054">
    <property type="entry name" value="6-PHOSPHOGLUCONOLACTONASE"/>
    <property type="match status" value="1"/>
</dbReference>
<dbReference type="InterPro" id="IPR039104">
    <property type="entry name" value="6PGL"/>
</dbReference>
<proteinExistence type="inferred from homology"/>
<evidence type="ECO:0000256" key="5">
    <source>
        <dbReference type="ARBA" id="ARBA00013198"/>
    </source>
</evidence>
<evidence type="ECO:0000256" key="4">
    <source>
        <dbReference type="ARBA" id="ARBA00010662"/>
    </source>
</evidence>
<dbReference type="RefSeq" id="WP_066671547.1">
    <property type="nucleotide sequence ID" value="NZ_CP016171.1"/>
</dbReference>
<dbReference type="InterPro" id="IPR005900">
    <property type="entry name" value="6-phosphogluconolactonase_DevB"/>
</dbReference>
<dbReference type="Gene3D" id="3.40.50.1360">
    <property type="match status" value="1"/>
</dbReference>
<comment type="catalytic activity">
    <reaction evidence="1 7">
        <text>6-phospho-D-glucono-1,5-lactone + H2O = 6-phospho-D-gluconate + H(+)</text>
        <dbReference type="Rhea" id="RHEA:12556"/>
        <dbReference type="ChEBI" id="CHEBI:15377"/>
        <dbReference type="ChEBI" id="CHEBI:15378"/>
        <dbReference type="ChEBI" id="CHEBI:57955"/>
        <dbReference type="ChEBI" id="CHEBI:58759"/>
        <dbReference type="EC" id="3.1.1.31"/>
    </reaction>
</comment>
<gene>
    <name evidence="7" type="primary">pgl</name>
    <name evidence="9" type="ORF">BAU08_21390</name>
</gene>
<organism evidence="9 10">
    <name type="scientific">Bordetella bronchialis</name>
    <dbReference type="NCBI Taxonomy" id="463025"/>
    <lineage>
        <taxon>Bacteria</taxon>
        <taxon>Pseudomonadati</taxon>
        <taxon>Pseudomonadota</taxon>
        <taxon>Betaproteobacteria</taxon>
        <taxon>Burkholderiales</taxon>
        <taxon>Alcaligenaceae</taxon>
        <taxon>Bordetella</taxon>
    </lineage>
</organism>
<evidence type="ECO:0000256" key="3">
    <source>
        <dbReference type="ARBA" id="ARBA00004961"/>
    </source>
</evidence>
<dbReference type="GO" id="GO:0006098">
    <property type="term" value="P:pentose-phosphate shunt"/>
    <property type="evidence" value="ECO:0007669"/>
    <property type="project" value="UniProtKB-UniPathway"/>
</dbReference>
<dbReference type="Proteomes" id="UP000092213">
    <property type="component" value="Chromosome"/>
</dbReference>
<evidence type="ECO:0000313" key="9">
    <source>
        <dbReference type="EMBL" id="ANN73563.1"/>
    </source>
</evidence>
<evidence type="ECO:0000256" key="6">
    <source>
        <dbReference type="ARBA" id="ARBA00020337"/>
    </source>
</evidence>
<dbReference type="InterPro" id="IPR037171">
    <property type="entry name" value="NagB/RpiA_transferase-like"/>
</dbReference>
<keyword evidence="7" id="KW-0378">Hydrolase</keyword>
<comment type="similarity">
    <text evidence="4 7">Belongs to the glucosamine/galactosamine-6-phosphate isomerase family. 6-phosphogluconolactonase subfamily.</text>
</comment>
<evidence type="ECO:0000256" key="1">
    <source>
        <dbReference type="ARBA" id="ARBA00000832"/>
    </source>
</evidence>
<evidence type="ECO:0000256" key="2">
    <source>
        <dbReference type="ARBA" id="ARBA00002681"/>
    </source>
</evidence>
<dbReference type="GO" id="GO:0017057">
    <property type="term" value="F:6-phosphogluconolactonase activity"/>
    <property type="evidence" value="ECO:0007669"/>
    <property type="project" value="UniProtKB-UniRule"/>
</dbReference>
<dbReference type="AlphaFoldDB" id="A0A193G1L9"/>
<dbReference type="NCBIfam" id="TIGR01198">
    <property type="entry name" value="pgl"/>
    <property type="match status" value="1"/>
</dbReference>
<evidence type="ECO:0000313" key="10">
    <source>
        <dbReference type="Proteomes" id="UP000092213"/>
    </source>
</evidence>